<feature type="signal peptide" evidence="1">
    <location>
        <begin position="1"/>
        <end position="26"/>
    </location>
</feature>
<feature type="chain" id="PRO_5007858830" evidence="1">
    <location>
        <begin position="27"/>
        <end position="93"/>
    </location>
</feature>
<evidence type="ECO:0000256" key="1">
    <source>
        <dbReference type="SAM" id="SignalP"/>
    </source>
</evidence>
<dbReference type="RefSeq" id="XP_040769680.1">
    <property type="nucleotide sequence ID" value="XM_040901412.1"/>
</dbReference>
<dbReference type="InParanoid" id="A0A165HQ15"/>
<keyword evidence="1" id="KW-0732">Signal</keyword>
<accession>A0A165HQ15</accession>
<organism evidence="2 3">
    <name type="scientific">Laetiporus sulphureus 93-53</name>
    <dbReference type="NCBI Taxonomy" id="1314785"/>
    <lineage>
        <taxon>Eukaryota</taxon>
        <taxon>Fungi</taxon>
        <taxon>Dikarya</taxon>
        <taxon>Basidiomycota</taxon>
        <taxon>Agaricomycotina</taxon>
        <taxon>Agaricomycetes</taxon>
        <taxon>Polyporales</taxon>
        <taxon>Laetiporus</taxon>
    </lineage>
</organism>
<keyword evidence="3" id="KW-1185">Reference proteome</keyword>
<dbReference type="GeneID" id="63818444"/>
<dbReference type="AlphaFoldDB" id="A0A165HQ15"/>
<reference evidence="2 3" key="1">
    <citation type="journal article" date="2016" name="Mol. Biol. Evol.">
        <title>Comparative Genomics of Early-Diverging Mushroom-Forming Fungi Provides Insights into the Origins of Lignocellulose Decay Capabilities.</title>
        <authorList>
            <person name="Nagy L.G."/>
            <person name="Riley R."/>
            <person name="Tritt A."/>
            <person name="Adam C."/>
            <person name="Daum C."/>
            <person name="Floudas D."/>
            <person name="Sun H."/>
            <person name="Yadav J.S."/>
            <person name="Pangilinan J."/>
            <person name="Larsson K.H."/>
            <person name="Matsuura K."/>
            <person name="Barry K."/>
            <person name="Labutti K."/>
            <person name="Kuo R."/>
            <person name="Ohm R.A."/>
            <person name="Bhattacharya S.S."/>
            <person name="Shirouzu T."/>
            <person name="Yoshinaga Y."/>
            <person name="Martin F.M."/>
            <person name="Grigoriev I.V."/>
            <person name="Hibbett D.S."/>
        </authorList>
    </citation>
    <scope>NUCLEOTIDE SEQUENCE [LARGE SCALE GENOMIC DNA]</scope>
    <source>
        <strain evidence="2 3">93-53</strain>
    </source>
</reference>
<evidence type="ECO:0000313" key="2">
    <source>
        <dbReference type="EMBL" id="KZT12032.1"/>
    </source>
</evidence>
<name>A0A165HQ15_9APHY</name>
<protein>
    <submittedName>
        <fullName evidence="2">Uncharacterized protein</fullName>
    </submittedName>
</protein>
<dbReference type="EMBL" id="KV427606">
    <property type="protein sequence ID" value="KZT12032.1"/>
    <property type="molecule type" value="Genomic_DNA"/>
</dbReference>
<dbReference type="Proteomes" id="UP000076871">
    <property type="component" value="Unassembled WGS sequence"/>
</dbReference>
<proteinExistence type="predicted"/>
<sequence>MRLSFSDFGRLLLNAPALFHLSLLSAGPGGCIEEWTSSVVKVERENTPDSPTDQITLPLIVPSIRYLEFSIRNDCYIEEFTQRNWPSALSYQT</sequence>
<evidence type="ECO:0000313" key="3">
    <source>
        <dbReference type="Proteomes" id="UP000076871"/>
    </source>
</evidence>
<gene>
    <name evidence="2" type="ORF">LAESUDRAFT_163768</name>
</gene>